<dbReference type="GO" id="GO:0003700">
    <property type="term" value="F:DNA-binding transcription factor activity"/>
    <property type="evidence" value="ECO:0007669"/>
    <property type="project" value="InterPro"/>
</dbReference>
<dbReference type="Proteomes" id="UP000028252">
    <property type="component" value="Unassembled WGS sequence"/>
</dbReference>
<dbReference type="InterPro" id="IPR036390">
    <property type="entry name" value="WH_DNA-bd_sf"/>
</dbReference>
<dbReference type="Gene3D" id="3.40.630.30">
    <property type="match status" value="1"/>
</dbReference>
<evidence type="ECO:0000313" key="4">
    <source>
        <dbReference type="EMBL" id="KEA63322.1"/>
    </source>
</evidence>
<feature type="domain" description="HTH marR-type" evidence="2">
    <location>
        <begin position="6"/>
        <end position="143"/>
    </location>
</feature>
<dbReference type="eggNOG" id="COG1846">
    <property type="taxonomic scope" value="Bacteria"/>
</dbReference>
<dbReference type="PANTHER" id="PTHR13947:SF37">
    <property type="entry name" value="LD18367P"/>
    <property type="match status" value="1"/>
</dbReference>
<evidence type="ECO:0000313" key="5">
    <source>
        <dbReference type="Proteomes" id="UP000028252"/>
    </source>
</evidence>
<organism evidence="4 5">
    <name type="scientific">Marinobacterium lacunae</name>
    <dbReference type="NCBI Taxonomy" id="1232683"/>
    <lineage>
        <taxon>Bacteria</taxon>
        <taxon>Pseudomonadati</taxon>
        <taxon>Pseudomonadota</taxon>
        <taxon>Gammaproteobacteria</taxon>
        <taxon>Oceanospirillales</taxon>
        <taxon>Oceanospirillaceae</taxon>
        <taxon>Marinobacterium</taxon>
    </lineage>
</organism>
<protein>
    <submittedName>
        <fullName evidence="4">Transcriptional regulator, MarR family</fullName>
    </submittedName>
</protein>
<reference evidence="4 5" key="1">
    <citation type="submission" date="2014-04" db="EMBL/GenBank/DDBJ databases">
        <title>Marinobacterium kochiensis sp. nov., isolated from sediment sample collected from Kochi backwaters in Kerala, India.</title>
        <authorList>
            <person name="Singh A."/>
            <person name="Pinnaka A.K."/>
        </authorList>
    </citation>
    <scope>NUCLEOTIDE SEQUENCE [LARGE SCALE GENOMIC DNA]</scope>
    <source>
        <strain evidence="4 5">AK27</strain>
    </source>
</reference>
<proteinExistence type="predicted"/>
<comment type="caution">
    <text evidence="4">The sequence shown here is derived from an EMBL/GenBank/DDBJ whole genome shotgun (WGS) entry which is preliminary data.</text>
</comment>
<evidence type="ECO:0000256" key="1">
    <source>
        <dbReference type="ARBA" id="ARBA00022679"/>
    </source>
</evidence>
<dbReference type="SUPFAM" id="SSF55729">
    <property type="entry name" value="Acyl-CoA N-acyltransferases (Nat)"/>
    <property type="match status" value="1"/>
</dbReference>
<gene>
    <name evidence="4" type="ORF">ADIMK_2846</name>
</gene>
<dbReference type="CDD" id="cd04301">
    <property type="entry name" value="NAT_SF"/>
    <property type="match status" value="1"/>
</dbReference>
<dbReference type="EMBL" id="JMQN01000040">
    <property type="protein sequence ID" value="KEA63322.1"/>
    <property type="molecule type" value="Genomic_DNA"/>
</dbReference>
<dbReference type="Gene3D" id="1.10.10.10">
    <property type="entry name" value="Winged helix-like DNA-binding domain superfamily/Winged helix DNA-binding domain"/>
    <property type="match status" value="1"/>
</dbReference>
<dbReference type="SMART" id="SM00347">
    <property type="entry name" value="HTH_MARR"/>
    <property type="match status" value="1"/>
</dbReference>
<keyword evidence="1" id="KW-0808">Transferase</keyword>
<dbReference type="GO" id="GO:0008080">
    <property type="term" value="F:N-acetyltransferase activity"/>
    <property type="evidence" value="ECO:0007669"/>
    <property type="project" value="InterPro"/>
</dbReference>
<dbReference type="PANTHER" id="PTHR13947">
    <property type="entry name" value="GNAT FAMILY N-ACETYLTRANSFERASE"/>
    <property type="match status" value="1"/>
</dbReference>
<keyword evidence="5" id="KW-1185">Reference proteome</keyword>
<dbReference type="PROSITE" id="PS51186">
    <property type="entry name" value="GNAT"/>
    <property type="match status" value="1"/>
</dbReference>
<dbReference type="SUPFAM" id="SSF46785">
    <property type="entry name" value="Winged helix' DNA-binding domain"/>
    <property type="match status" value="1"/>
</dbReference>
<dbReference type="InterPro" id="IPR036388">
    <property type="entry name" value="WH-like_DNA-bd_sf"/>
</dbReference>
<feature type="domain" description="N-acetyltransferase" evidence="3">
    <location>
        <begin position="163"/>
        <end position="316"/>
    </location>
</feature>
<dbReference type="PROSITE" id="PS50995">
    <property type="entry name" value="HTH_MARR_2"/>
    <property type="match status" value="1"/>
</dbReference>
<dbReference type="AlphaFoldDB" id="A0A081FXR7"/>
<dbReference type="InterPro" id="IPR000182">
    <property type="entry name" value="GNAT_dom"/>
</dbReference>
<dbReference type="Pfam" id="PF00583">
    <property type="entry name" value="Acetyltransf_1"/>
    <property type="match status" value="1"/>
</dbReference>
<sequence length="316" mass="35788">MQSFGSLSLGSRLRRLSDRLVADVVDIYKSQDVELNPTFFPLFNLLYRQGAMSVTEAADLLGVTHPAISKIARKMLSEQWLSKTTDPSDERRQLLALSERSHQLLTRIKPIWRQIQTHLDAMMALQQHPLLAALDEFETQLEQQGFKAPVLAALADVQPCTEIEILGWDSQLRDHFRDLNLAWLNRYFNGELTKQDEQALYNPEGHYLSRGGYIWFARAGGKIVGCCALARKDDQRFEISKMGVDKSCQGQGVGRRLMLTALSKARELGASEVYLESATLLERAINLYRNLGFRAVPHPDGQSSYPRSDIYMTLTL</sequence>
<dbReference type="InterPro" id="IPR016181">
    <property type="entry name" value="Acyl_CoA_acyltransferase"/>
</dbReference>
<name>A0A081FXR7_9GAMM</name>
<evidence type="ECO:0000259" key="2">
    <source>
        <dbReference type="PROSITE" id="PS50995"/>
    </source>
</evidence>
<accession>A0A081FXR7</accession>
<dbReference type="InterPro" id="IPR000835">
    <property type="entry name" value="HTH_MarR-typ"/>
</dbReference>
<dbReference type="PATRIC" id="fig|1232683.4.peg.2801"/>
<dbReference type="Pfam" id="PF01047">
    <property type="entry name" value="MarR"/>
    <property type="match status" value="1"/>
</dbReference>
<evidence type="ECO:0000259" key="3">
    <source>
        <dbReference type="PROSITE" id="PS51186"/>
    </source>
</evidence>
<dbReference type="eggNOG" id="COG0456">
    <property type="taxonomic scope" value="Bacteria"/>
</dbReference>
<dbReference type="InterPro" id="IPR050769">
    <property type="entry name" value="NAT_camello-type"/>
</dbReference>
<dbReference type="STRING" id="1232683.ADIMK_2846"/>